<evidence type="ECO:0000313" key="1">
    <source>
        <dbReference type="EMBL" id="KAK4114035.1"/>
    </source>
</evidence>
<proteinExistence type="predicted"/>
<gene>
    <name evidence="1" type="ORF">N656DRAFT_566350</name>
</gene>
<dbReference type="Proteomes" id="UP001302812">
    <property type="component" value="Unassembled WGS sequence"/>
</dbReference>
<accession>A0AAN6YU19</accession>
<dbReference type="AlphaFoldDB" id="A0AAN6YU19"/>
<comment type="caution">
    <text evidence="1">The sequence shown here is derived from an EMBL/GenBank/DDBJ whole genome shotgun (WGS) entry which is preliminary data.</text>
</comment>
<evidence type="ECO:0000313" key="2">
    <source>
        <dbReference type="Proteomes" id="UP001302812"/>
    </source>
</evidence>
<reference evidence="1" key="2">
    <citation type="submission" date="2023-05" db="EMBL/GenBank/DDBJ databases">
        <authorList>
            <consortium name="Lawrence Berkeley National Laboratory"/>
            <person name="Steindorff A."/>
            <person name="Hensen N."/>
            <person name="Bonometti L."/>
            <person name="Westerberg I."/>
            <person name="Brannstrom I.O."/>
            <person name="Guillou S."/>
            <person name="Cros-Aarteil S."/>
            <person name="Calhoun S."/>
            <person name="Haridas S."/>
            <person name="Kuo A."/>
            <person name="Mondo S."/>
            <person name="Pangilinan J."/>
            <person name="Riley R."/>
            <person name="Labutti K."/>
            <person name="Andreopoulos B."/>
            <person name="Lipzen A."/>
            <person name="Chen C."/>
            <person name="Yanf M."/>
            <person name="Daum C."/>
            <person name="Ng V."/>
            <person name="Clum A."/>
            <person name="Ohm R."/>
            <person name="Martin F."/>
            <person name="Silar P."/>
            <person name="Natvig D."/>
            <person name="Lalanne C."/>
            <person name="Gautier V."/>
            <person name="Ament-Velasquez S.L."/>
            <person name="Kruys A."/>
            <person name="Hutchinson M.I."/>
            <person name="Powell A.J."/>
            <person name="Barry K."/>
            <person name="Miller A.N."/>
            <person name="Grigoriev I.V."/>
            <person name="Debuchy R."/>
            <person name="Gladieux P."/>
            <person name="Thoren M.H."/>
            <person name="Johannesson H."/>
        </authorList>
    </citation>
    <scope>NUCLEOTIDE SEQUENCE</scope>
    <source>
        <strain evidence="1">CBS 508.74</strain>
    </source>
</reference>
<organism evidence="1 2">
    <name type="scientific">Canariomyces notabilis</name>
    <dbReference type="NCBI Taxonomy" id="2074819"/>
    <lineage>
        <taxon>Eukaryota</taxon>
        <taxon>Fungi</taxon>
        <taxon>Dikarya</taxon>
        <taxon>Ascomycota</taxon>
        <taxon>Pezizomycotina</taxon>
        <taxon>Sordariomycetes</taxon>
        <taxon>Sordariomycetidae</taxon>
        <taxon>Sordariales</taxon>
        <taxon>Chaetomiaceae</taxon>
        <taxon>Canariomyces</taxon>
    </lineage>
</organism>
<dbReference type="EMBL" id="MU853337">
    <property type="protein sequence ID" value="KAK4114035.1"/>
    <property type="molecule type" value="Genomic_DNA"/>
</dbReference>
<sequence>MHQTRALVVSPHSKEESFGLAQASTQAASAGPALSSADVRCQCRAFHLNIPHSFCIGSLIFICLRTVLHQLVY</sequence>
<name>A0AAN6YU19_9PEZI</name>
<keyword evidence="2" id="KW-1185">Reference proteome</keyword>
<dbReference type="GeneID" id="89934242"/>
<reference evidence="1" key="1">
    <citation type="journal article" date="2023" name="Mol. Phylogenet. Evol.">
        <title>Genome-scale phylogeny and comparative genomics of the fungal order Sordariales.</title>
        <authorList>
            <person name="Hensen N."/>
            <person name="Bonometti L."/>
            <person name="Westerberg I."/>
            <person name="Brannstrom I.O."/>
            <person name="Guillou S."/>
            <person name="Cros-Aarteil S."/>
            <person name="Calhoun S."/>
            <person name="Haridas S."/>
            <person name="Kuo A."/>
            <person name="Mondo S."/>
            <person name="Pangilinan J."/>
            <person name="Riley R."/>
            <person name="LaButti K."/>
            <person name="Andreopoulos B."/>
            <person name="Lipzen A."/>
            <person name="Chen C."/>
            <person name="Yan M."/>
            <person name="Daum C."/>
            <person name="Ng V."/>
            <person name="Clum A."/>
            <person name="Steindorff A."/>
            <person name="Ohm R.A."/>
            <person name="Martin F."/>
            <person name="Silar P."/>
            <person name="Natvig D.O."/>
            <person name="Lalanne C."/>
            <person name="Gautier V."/>
            <person name="Ament-Velasquez S.L."/>
            <person name="Kruys A."/>
            <person name="Hutchinson M.I."/>
            <person name="Powell A.J."/>
            <person name="Barry K."/>
            <person name="Miller A.N."/>
            <person name="Grigoriev I.V."/>
            <person name="Debuchy R."/>
            <person name="Gladieux P."/>
            <person name="Hiltunen Thoren M."/>
            <person name="Johannesson H."/>
        </authorList>
    </citation>
    <scope>NUCLEOTIDE SEQUENCE</scope>
    <source>
        <strain evidence="1">CBS 508.74</strain>
    </source>
</reference>
<dbReference type="RefSeq" id="XP_064671605.1">
    <property type="nucleotide sequence ID" value="XM_064810118.1"/>
</dbReference>
<protein>
    <submittedName>
        <fullName evidence="1">Uncharacterized protein</fullName>
    </submittedName>
</protein>